<comment type="subcellular location">
    <subcellularLocation>
        <location evidence="6">Cytoplasm</location>
    </subcellularLocation>
</comment>
<evidence type="ECO:0000256" key="5">
    <source>
        <dbReference type="ARBA" id="ARBA00022691"/>
    </source>
</evidence>
<proteinExistence type="inferred from homology"/>
<dbReference type="GO" id="GO:0070677">
    <property type="term" value="F:rRNA (cytosine-2'-O-)-methyltransferase activity"/>
    <property type="evidence" value="ECO:0007669"/>
    <property type="project" value="UniProtKB-UniRule"/>
</dbReference>
<evidence type="ECO:0000313" key="8">
    <source>
        <dbReference type="EMBL" id="BAP39662.1"/>
    </source>
</evidence>
<dbReference type="InterPro" id="IPR018063">
    <property type="entry name" value="SAM_MeTrfase_RsmI_CS"/>
</dbReference>
<dbReference type="NCBIfam" id="TIGR00096">
    <property type="entry name" value="16S rRNA (cytidine(1402)-2'-O)-methyltransferase"/>
    <property type="match status" value="1"/>
</dbReference>
<evidence type="ECO:0000256" key="6">
    <source>
        <dbReference type="HAMAP-Rule" id="MF_01877"/>
    </source>
</evidence>
<gene>
    <name evidence="6 8" type="primary">rsmI</name>
    <name evidence="8" type="ORF">MCAN360_0553</name>
</gene>
<dbReference type="STRING" id="29554.MCAN360_0553"/>
<keyword evidence="5 6" id="KW-0949">S-adenosyl-L-methionine</keyword>
<dbReference type="FunFam" id="3.40.1010.10:FF:000007">
    <property type="entry name" value="Ribosomal RNA small subunit methyltransferase I"/>
    <property type="match status" value="1"/>
</dbReference>
<dbReference type="Gene3D" id="3.30.950.10">
    <property type="entry name" value="Methyltransferase, Cobalt-precorrin-4 Transmethylase, Domain 2"/>
    <property type="match status" value="1"/>
</dbReference>
<dbReference type="InterPro" id="IPR008189">
    <property type="entry name" value="rRNA_ssu_MeTfrase_I"/>
</dbReference>
<dbReference type="HOGENOM" id="CLU_044779_4_0_14"/>
<dbReference type="PANTHER" id="PTHR46111:SF1">
    <property type="entry name" value="RIBOSOMAL RNA SMALL SUBUNIT METHYLTRANSFERASE I"/>
    <property type="match status" value="1"/>
</dbReference>
<evidence type="ECO:0000256" key="4">
    <source>
        <dbReference type="ARBA" id="ARBA00022679"/>
    </source>
</evidence>
<dbReference type="GO" id="GO:0005737">
    <property type="term" value="C:cytoplasm"/>
    <property type="evidence" value="ECO:0007669"/>
    <property type="project" value="UniProtKB-SubCell"/>
</dbReference>
<dbReference type="CDD" id="cd11648">
    <property type="entry name" value="RsmI"/>
    <property type="match status" value="1"/>
</dbReference>
<dbReference type="SUPFAM" id="SSF53790">
    <property type="entry name" value="Tetrapyrrole methylase"/>
    <property type="match status" value="1"/>
</dbReference>
<organism evidence="8 9">
    <name type="scientific">Metamycoplasma canadense</name>
    <dbReference type="NCBI Taxonomy" id="29554"/>
    <lineage>
        <taxon>Bacteria</taxon>
        <taxon>Bacillati</taxon>
        <taxon>Mycoplasmatota</taxon>
        <taxon>Mycoplasmoidales</taxon>
        <taxon>Metamycoplasmataceae</taxon>
        <taxon>Metamycoplasma</taxon>
    </lineage>
</organism>
<name>A0A077L6Q2_9BACT</name>
<dbReference type="PROSITE" id="PS01296">
    <property type="entry name" value="RSMI"/>
    <property type="match status" value="1"/>
</dbReference>
<evidence type="ECO:0000256" key="2">
    <source>
        <dbReference type="ARBA" id="ARBA00022552"/>
    </source>
</evidence>
<dbReference type="Pfam" id="PF00590">
    <property type="entry name" value="TP_methylase"/>
    <property type="match status" value="1"/>
</dbReference>
<sequence length="238" mass="27210">MEFKLFIIGTPIGNLEDISFRAIKTLKTSDIILCEDIRTSQKLLKHYEINNKQLIAYHKFNEKQLATKIVNLILKNKVVSLISDAGMPCISDPGFNLITECKKNNIFVDIIGGPTAFVHAFIKSNFGSTFTFLGFLKDKSGERCNQLKKLSEGIYVSYVSPHKLISTLNDFANVFDNEIDLYLCKELTKLYESDYSGKPLEIIEQLENNIKGEFVLVFSIKKQKHIKVNKYENKNRVL</sequence>
<dbReference type="PANTHER" id="PTHR46111">
    <property type="entry name" value="RIBOSOMAL RNA SMALL SUBUNIT METHYLTRANSFERASE I"/>
    <property type="match status" value="1"/>
</dbReference>
<comment type="similarity">
    <text evidence="6">Belongs to the methyltransferase superfamily. RsmI family.</text>
</comment>
<protein>
    <recommendedName>
        <fullName evidence="6">Ribosomal RNA small subunit methyltransferase I</fullName>
        <ecNumber evidence="6">2.1.1.198</ecNumber>
    </recommendedName>
    <alternativeName>
        <fullName evidence="6">16S rRNA 2'-O-ribose C1402 methyltransferase</fullName>
    </alternativeName>
    <alternativeName>
        <fullName evidence="6">rRNA (cytidine-2'-O-)-methyltransferase RsmI</fullName>
    </alternativeName>
</protein>
<dbReference type="OrthoDB" id="9809084at2"/>
<accession>A0A077L6Q2</accession>
<keyword evidence="1 6" id="KW-0963">Cytoplasm</keyword>
<dbReference type="HAMAP" id="MF_01877">
    <property type="entry name" value="16SrRNA_methyltr_I"/>
    <property type="match status" value="1"/>
</dbReference>
<feature type="domain" description="Tetrapyrrole methylase" evidence="7">
    <location>
        <begin position="4"/>
        <end position="192"/>
    </location>
</feature>
<dbReference type="InterPro" id="IPR035996">
    <property type="entry name" value="4pyrrol_Methylase_sf"/>
</dbReference>
<dbReference type="InterPro" id="IPR014777">
    <property type="entry name" value="4pyrrole_Mease_sub1"/>
</dbReference>
<keyword evidence="2 6" id="KW-0698">rRNA processing</keyword>
<dbReference type="InterPro" id="IPR014776">
    <property type="entry name" value="4pyrrole_Mease_sub2"/>
</dbReference>
<dbReference type="RefSeq" id="WP_045433977.1">
    <property type="nucleotide sequence ID" value="NZ_AP014631.1"/>
</dbReference>
<dbReference type="KEGG" id="mcan:MCAN360_0553"/>
<keyword evidence="9" id="KW-1185">Reference proteome</keyword>
<comment type="catalytic activity">
    <reaction evidence="6">
        <text>cytidine(1402) in 16S rRNA + S-adenosyl-L-methionine = 2'-O-methylcytidine(1402) in 16S rRNA + S-adenosyl-L-homocysteine + H(+)</text>
        <dbReference type="Rhea" id="RHEA:42924"/>
        <dbReference type="Rhea" id="RHEA-COMP:10285"/>
        <dbReference type="Rhea" id="RHEA-COMP:10286"/>
        <dbReference type="ChEBI" id="CHEBI:15378"/>
        <dbReference type="ChEBI" id="CHEBI:57856"/>
        <dbReference type="ChEBI" id="CHEBI:59789"/>
        <dbReference type="ChEBI" id="CHEBI:74495"/>
        <dbReference type="ChEBI" id="CHEBI:82748"/>
        <dbReference type="EC" id="2.1.1.198"/>
    </reaction>
</comment>
<evidence type="ECO:0000256" key="3">
    <source>
        <dbReference type="ARBA" id="ARBA00022603"/>
    </source>
</evidence>
<dbReference type="Proteomes" id="UP000031641">
    <property type="component" value="Chromosome"/>
</dbReference>
<reference evidence="9" key="1">
    <citation type="journal article" date="2014" name="Genome Announc.">
        <title>Complete Genome Sequence of Mycoplasma canadense Strain HAZ 360_1 from Bovine Mastitic Milk in Japan.</title>
        <authorList>
            <person name="Hata E."/>
        </authorList>
    </citation>
    <scope>NUCLEOTIDE SEQUENCE [LARGE SCALE GENOMIC DNA]</scope>
    <source>
        <strain evidence="9">HAZ360_1</strain>
    </source>
</reference>
<evidence type="ECO:0000259" key="7">
    <source>
        <dbReference type="Pfam" id="PF00590"/>
    </source>
</evidence>
<dbReference type="AlphaFoldDB" id="A0A077L6Q2"/>
<dbReference type="EC" id="2.1.1.198" evidence="6"/>
<evidence type="ECO:0000313" key="9">
    <source>
        <dbReference type="Proteomes" id="UP000031641"/>
    </source>
</evidence>
<dbReference type="Gene3D" id="3.40.1010.10">
    <property type="entry name" value="Cobalt-precorrin-4 Transmethylase, Domain 1"/>
    <property type="match status" value="1"/>
</dbReference>
<dbReference type="InterPro" id="IPR000878">
    <property type="entry name" value="4pyrrol_Mease"/>
</dbReference>
<dbReference type="PIRSF" id="PIRSF005917">
    <property type="entry name" value="MTase_YraL"/>
    <property type="match status" value="1"/>
</dbReference>
<keyword evidence="3 6" id="KW-0489">Methyltransferase</keyword>
<comment type="function">
    <text evidence="6">Catalyzes the 2'-O-methylation of the ribose of cytidine 1402 (C1402) in 16S rRNA.</text>
</comment>
<evidence type="ECO:0000256" key="1">
    <source>
        <dbReference type="ARBA" id="ARBA00022490"/>
    </source>
</evidence>
<dbReference type="EMBL" id="AP014631">
    <property type="protein sequence ID" value="BAP39662.1"/>
    <property type="molecule type" value="Genomic_DNA"/>
</dbReference>
<keyword evidence="4 6" id="KW-0808">Transferase</keyword>